<dbReference type="InterPro" id="IPR004360">
    <property type="entry name" value="Glyas_Fos-R_dOase_dom"/>
</dbReference>
<dbReference type="Gene3D" id="3.10.180.10">
    <property type="entry name" value="2,3-Dihydroxybiphenyl 1,2-Dioxygenase, domain 1"/>
    <property type="match status" value="2"/>
</dbReference>
<reference evidence="2" key="1">
    <citation type="journal article" date="2015" name="Nature">
        <title>Complex archaea that bridge the gap between prokaryotes and eukaryotes.</title>
        <authorList>
            <person name="Spang A."/>
            <person name="Saw J.H."/>
            <person name="Jorgensen S.L."/>
            <person name="Zaremba-Niedzwiedzka K."/>
            <person name="Martijn J."/>
            <person name="Lind A.E."/>
            <person name="van Eijk R."/>
            <person name="Schleper C."/>
            <person name="Guy L."/>
            <person name="Ettema T.J."/>
        </authorList>
    </citation>
    <scope>NUCLEOTIDE SEQUENCE</scope>
</reference>
<evidence type="ECO:0000259" key="1">
    <source>
        <dbReference type="PROSITE" id="PS51819"/>
    </source>
</evidence>
<dbReference type="PANTHER" id="PTHR33993:SF14">
    <property type="entry name" value="GB|AAF24581.1"/>
    <property type="match status" value="1"/>
</dbReference>
<organism evidence="2">
    <name type="scientific">marine sediment metagenome</name>
    <dbReference type="NCBI Taxonomy" id="412755"/>
    <lineage>
        <taxon>unclassified sequences</taxon>
        <taxon>metagenomes</taxon>
        <taxon>ecological metagenomes</taxon>
    </lineage>
</organism>
<dbReference type="AlphaFoldDB" id="A0A0F9GEL8"/>
<proteinExistence type="predicted"/>
<dbReference type="EMBL" id="LAZR01028759">
    <property type="protein sequence ID" value="KKL61637.1"/>
    <property type="molecule type" value="Genomic_DNA"/>
</dbReference>
<feature type="domain" description="VOC" evidence="1">
    <location>
        <begin position="7"/>
        <end position="122"/>
    </location>
</feature>
<sequence>MTESEGTPVWYEFMTQDPTAAQAFYTPVLGWSYETMAMPGADYIVALADGHPVAGFMPTPDHAQTMPAMWFVYIGVRDVDASAKKVGSLGGRVEVEPTDIPGVGRFAFCTDPQGAHFYLMRGDSDQDSTAFAPEQPGHACWNELVTSDQTAALAFYKDLFGWEHGGAMPMGPAGDYTFINHHGAMIGAVMDAPERDTKPYWNFAFQVADIDAAKSAIETAGGTIRMGPMNLPDDKGWIIQANDPQGARLM</sequence>
<dbReference type="PROSITE" id="PS51819">
    <property type="entry name" value="VOC"/>
    <property type="match status" value="2"/>
</dbReference>
<evidence type="ECO:0000313" key="2">
    <source>
        <dbReference type="EMBL" id="KKL61637.1"/>
    </source>
</evidence>
<gene>
    <name evidence="2" type="ORF">LCGC14_2193290</name>
</gene>
<dbReference type="Pfam" id="PF00903">
    <property type="entry name" value="Glyoxalase"/>
    <property type="match status" value="2"/>
</dbReference>
<comment type="caution">
    <text evidence="2">The sequence shown here is derived from an EMBL/GenBank/DDBJ whole genome shotgun (WGS) entry which is preliminary data.</text>
</comment>
<dbReference type="CDD" id="cd07247">
    <property type="entry name" value="SgaA_N_like"/>
    <property type="match status" value="2"/>
</dbReference>
<accession>A0A0F9GEL8</accession>
<feature type="domain" description="VOC" evidence="1">
    <location>
        <begin position="138"/>
        <end position="250"/>
    </location>
</feature>
<dbReference type="SUPFAM" id="SSF54593">
    <property type="entry name" value="Glyoxalase/Bleomycin resistance protein/Dihydroxybiphenyl dioxygenase"/>
    <property type="match status" value="2"/>
</dbReference>
<dbReference type="InterPro" id="IPR052164">
    <property type="entry name" value="Anthracycline_SecMetBiosynth"/>
</dbReference>
<dbReference type="InterPro" id="IPR029068">
    <property type="entry name" value="Glyas_Bleomycin-R_OHBP_Dase"/>
</dbReference>
<name>A0A0F9GEL8_9ZZZZ</name>
<dbReference type="InterPro" id="IPR037523">
    <property type="entry name" value="VOC_core"/>
</dbReference>
<dbReference type="PANTHER" id="PTHR33993">
    <property type="entry name" value="GLYOXALASE-RELATED"/>
    <property type="match status" value="1"/>
</dbReference>
<feature type="non-terminal residue" evidence="2">
    <location>
        <position position="250"/>
    </location>
</feature>
<protein>
    <recommendedName>
        <fullName evidence="1">VOC domain-containing protein</fullName>
    </recommendedName>
</protein>